<accession>A0ABQ9JCZ1</accession>
<evidence type="ECO:0000313" key="2">
    <source>
        <dbReference type="Proteomes" id="UP001162164"/>
    </source>
</evidence>
<sequence length="103" mass="11571">MHPIDRSFRSIYYFVAVHMGRKISAPTFPTPVENAPVRSTLQDAKGSFQLGYDNGCEKQDDGTEKLRLKRQLSSDDISLRRLNSNANKESIIKDLVDGDLTKG</sequence>
<proteinExistence type="predicted"/>
<comment type="caution">
    <text evidence="1">The sequence shown here is derived from an EMBL/GenBank/DDBJ whole genome shotgun (WGS) entry which is preliminary data.</text>
</comment>
<protein>
    <submittedName>
        <fullName evidence="1">Uncharacterized protein</fullName>
    </submittedName>
</protein>
<dbReference type="EMBL" id="JAPWTJ010000762">
    <property type="protein sequence ID" value="KAJ8975825.1"/>
    <property type="molecule type" value="Genomic_DNA"/>
</dbReference>
<keyword evidence="2" id="KW-1185">Reference proteome</keyword>
<organism evidence="1 2">
    <name type="scientific">Molorchus minor</name>
    <dbReference type="NCBI Taxonomy" id="1323400"/>
    <lineage>
        <taxon>Eukaryota</taxon>
        <taxon>Metazoa</taxon>
        <taxon>Ecdysozoa</taxon>
        <taxon>Arthropoda</taxon>
        <taxon>Hexapoda</taxon>
        <taxon>Insecta</taxon>
        <taxon>Pterygota</taxon>
        <taxon>Neoptera</taxon>
        <taxon>Endopterygota</taxon>
        <taxon>Coleoptera</taxon>
        <taxon>Polyphaga</taxon>
        <taxon>Cucujiformia</taxon>
        <taxon>Chrysomeloidea</taxon>
        <taxon>Cerambycidae</taxon>
        <taxon>Lamiinae</taxon>
        <taxon>Monochamini</taxon>
        <taxon>Molorchus</taxon>
    </lineage>
</organism>
<evidence type="ECO:0000313" key="1">
    <source>
        <dbReference type="EMBL" id="KAJ8975825.1"/>
    </source>
</evidence>
<name>A0ABQ9JCZ1_9CUCU</name>
<reference evidence="1" key="1">
    <citation type="journal article" date="2023" name="Insect Mol. Biol.">
        <title>Genome sequencing provides insights into the evolution of gene families encoding plant cell wall-degrading enzymes in longhorned beetles.</title>
        <authorList>
            <person name="Shin N.R."/>
            <person name="Okamura Y."/>
            <person name="Kirsch R."/>
            <person name="Pauchet Y."/>
        </authorList>
    </citation>
    <scope>NUCLEOTIDE SEQUENCE</scope>
    <source>
        <strain evidence="1">MMC_N1</strain>
    </source>
</reference>
<dbReference type="Proteomes" id="UP001162164">
    <property type="component" value="Unassembled WGS sequence"/>
</dbReference>
<gene>
    <name evidence="1" type="ORF">NQ317_003861</name>
</gene>